<name>A0A0Q3VHJ4_9BACI</name>
<dbReference type="AlphaFoldDB" id="A0A0Q3VHJ4"/>
<evidence type="ECO:0000313" key="1">
    <source>
        <dbReference type="EMBL" id="KQL18947.1"/>
    </source>
</evidence>
<proteinExistence type="predicted"/>
<evidence type="ECO:0000313" key="2">
    <source>
        <dbReference type="Proteomes" id="UP000050996"/>
    </source>
</evidence>
<comment type="caution">
    <text evidence="1">The sequence shown here is derived from an EMBL/GenBank/DDBJ whole genome shotgun (WGS) entry which is preliminary data.</text>
</comment>
<protein>
    <submittedName>
        <fullName evidence="1">Uncharacterized protein</fullName>
    </submittedName>
</protein>
<organism evidence="1 2">
    <name type="scientific">Cytobacillus solani</name>
    <dbReference type="NCBI Taxonomy" id="1637975"/>
    <lineage>
        <taxon>Bacteria</taxon>
        <taxon>Bacillati</taxon>
        <taxon>Bacillota</taxon>
        <taxon>Bacilli</taxon>
        <taxon>Bacillales</taxon>
        <taxon>Bacillaceae</taxon>
        <taxon>Cytobacillus</taxon>
    </lineage>
</organism>
<reference evidence="1 2" key="1">
    <citation type="submission" date="2015-09" db="EMBL/GenBank/DDBJ databases">
        <title>Genome sequencing project for genomic taxonomy and phylogenomics of Bacillus-like bacteria.</title>
        <authorList>
            <person name="Liu B."/>
            <person name="Wang J."/>
            <person name="Zhu Y."/>
            <person name="Liu G."/>
            <person name="Chen Q."/>
            <person name="Chen Z."/>
            <person name="Lan J."/>
            <person name="Che J."/>
            <person name="Ge C."/>
            <person name="Shi H."/>
            <person name="Pan Z."/>
            <person name="Liu X."/>
        </authorList>
    </citation>
    <scope>NUCLEOTIDE SEQUENCE [LARGE SCALE GENOMIC DNA]</scope>
    <source>
        <strain evidence="1 2">FJAT-18043</strain>
    </source>
</reference>
<dbReference type="Proteomes" id="UP000050996">
    <property type="component" value="Unassembled WGS sequence"/>
</dbReference>
<gene>
    <name evidence="1" type="ORF">AN957_10420</name>
</gene>
<dbReference type="RefSeq" id="WP_056683994.1">
    <property type="nucleotide sequence ID" value="NZ_CP041305.1"/>
</dbReference>
<sequence length="95" mass="11188">MNSLQDALYNWLTIKVVCDERPEDTAAADTEKMFWGMLSDDHQLSNIEIETDAVMYYVHYDHAGDRKKARFPRELIEIMLNQINASPEKYENYPE</sequence>
<dbReference type="PATRIC" id="fig|1637975.4.peg.1872"/>
<accession>A0A0Q3VHJ4</accession>
<dbReference type="EMBL" id="LJIX01000006">
    <property type="protein sequence ID" value="KQL18947.1"/>
    <property type="molecule type" value="Genomic_DNA"/>
</dbReference>
<keyword evidence="2" id="KW-1185">Reference proteome</keyword>
<dbReference type="STRING" id="1637975.AN957_10420"/>